<feature type="region of interest" description="Disordered" evidence="1">
    <location>
        <begin position="138"/>
        <end position="159"/>
    </location>
</feature>
<dbReference type="STRING" id="313628.LNTAR_23899"/>
<reference evidence="2 3" key="1">
    <citation type="journal article" date="2010" name="J. Bacteriol.">
        <title>Genome sequence of Lentisphaera araneosa HTCC2155T, the type species of the order Lentisphaerales in the phylum Lentisphaerae.</title>
        <authorList>
            <person name="Thrash J.C."/>
            <person name="Cho J.C."/>
            <person name="Vergin K.L."/>
            <person name="Morris R.M."/>
            <person name="Giovannoni S.J."/>
        </authorList>
    </citation>
    <scope>NUCLEOTIDE SEQUENCE [LARGE SCALE GENOMIC DNA]</scope>
    <source>
        <strain evidence="2 3">HTCC2155</strain>
    </source>
</reference>
<proteinExistence type="predicted"/>
<feature type="compositionally biased region" description="Basic residues" evidence="1">
    <location>
        <begin position="150"/>
        <end position="159"/>
    </location>
</feature>
<sequence length="181" mass="18578">MITLAGVLTATFNIARFSLFAFNVYSAVRDASKASQNLINAVHSASVGNISDALGYTVLAVAYGALTALSILGAMSGITGLTGAGLASNFGGQALAGVSGARAVAVMAVENRSILQQILVEALPAVVTIANYSVGNGGGAPSSNSSSRPSQKHHYATNKSKRYTARLQRIADKYGLKLEEN</sequence>
<dbReference type="EMBL" id="ABCK01000046">
    <property type="protein sequence ID" value="EDM24847.1"/>
    <property type="molecule type" value="Genomic_DNA"/>
</dbReference>
<dbReference type="OrthoDB" id="2934892at2"/>
<evidence type="ECO:0000256" key="1">
    <source>
        <dbReference type="SAM" id="MobiDB-lite"/>
    </source>
</evidence>
<organism evidence="2 3">
    <name type="scientific">Lentisphaera araneosa HTCC2155</name>
    <dbReference type="NCBI Taxonomy" id="313628"/>
    <lineage>
        <taxon>Bacteria</taxon>
        <taxon>Pseudomonadati</taxon>
        <taxon>Lentisphaerota</taxon>
        <taxon>Lentisphaeria</taxon>
        <taxon>Lentisphaerales</taxon>
        <taxon>Lentisphaeraceae</taxon>
        <taxon>Lentisphaera</taxon>
    </lineage>
</organism>
<accession>A6DU51</accession>
<dbReference type="RefSeq" id="WP_007281335.1">
    <property type="nucleotide sequence ID" value="NZ_ABCK01000046.1"/>
</dbReference>
<gene>
    <name evidence="2" type="ORF">LNTAR_23899</name>
</gene>
<dbReference type="Proteomes" id="UP000004947">
    <property type="component" value="Unassembled WGS sequence"/>
</dbReference>
<dbReference type="AlphaFoldDB" id="A6DU51"/>
<evidence type="ECO:0000313" key="3">
    <source>
        <dbReference type="Proteomes" id="UP000004947"/>
    </source>
</evidence>
<evidence type="ECO:0000313" key="2">
    <source>
        <dbReference type="EMBL" id="EDM24847.1"/>
    </source>
</evidence>
<comment type="caution">
    <text evidence="2">The sequence shown here is derived from an EMBL/GenBank/DDBJ whole genome shotgun (WGS) entry which is preliminary data.</text>
</comment>
<keyword evidence="3" id="KW-1185">Reference proteome</keyword>
<name>A6DU51_9BACT</name>
<protein>
    <submittedName>
        <fullName evidence="2">Uncharacterized protein</fullName>
    </submittedName>
</protein>